<evidence type="ECO:0000313" key="1">
    <source>
        <dbReference type="EMBL" id="TLH61009.1"/>
    </source>
</evidence>
<organism evidence="1 2">
    <name type="scientific">Mycolicibacterium phocaicum</name>
    <dbReference type="NCBI Taxonomy" id="319706"/>
    <lineage>
        <taxon>Bacteria</taxon>
        <taxon>Bacillati</taxon>
        <taxon>Actinomycetota</taxon>
        <taxon>Actinomycetes</taxon>
        <taxon>Mycobacteriales</taxon>
        <taxon>Mycobacteriaceae</taxon>
        <taxon>Mycolicibacterium</taxon>
    </lineage>
</organism>
<dbReference type="AlphaFoldDB" id="A0AA94UCK8"/>
<protein>
    <submittedName>
        <fullName evidence="1">Uncharacterized protein</fullName>
    </submittedName>
</protein>
<evidence type="ECO:0000313" key="2">
    <source>
        <dbReference type="Proteomes" id="UP000309984"/>
    </source>
</evidence>
<proteinExistence type="predicted"/>
<dbReference type="Proteomes" id="UP000309984">
    <property type="component" value="Unassembled WGS sequence"/>
</dbReference>
<name>A0AA94UCK8_9MYCO</name>
<reference evidence="1 2" key="1">
    <citation type="submission" date="2018-01" db="EMBL/GenBank/DDBJ databases">
        <title>Comparative genomics of Mycobacterium mucogenicum and Mycobacterium neoaurum clade members emphasizing tRNA and non-coding RNA.</title>
        <authorList>
            <person name="Behra P.R.K."/>
            <person name="Pettersson B.M.F."/>
            <person name="Das S."/>
            <person name="Dasgupta S."/>
            <person name="Kirsebom L.A."/>
        </authorList>
    </citation>
    <scope>NUCLEOTIDE SEQUENCE [LARGE SCALE GENOMIC DNA]</scope>
    <source>
        <strain evidence="1 2">DSM 45104</strain>
    </source>
</reference>
<keyword evidence="2" id="KW-1185">Reference proteome</keyword>
<gene>
    <name evidence="1" type="ORF">C1S79_25815</name>
</gene>
<sequence>MGGGAMTTQTCAQGYSWCQGGSPDCGGDHASMVYQPVTLGQGAPIRASGETLSVGIGVRFNGVDGDVAPRVVIHIDGGPEELDVEVSLRPGEAYEVGKLLDAAVMDATSATLSLLPSRLANDLLEVDQ</sequence>
<dbReference type="EMBL" id="POTM01000060">
    <property type="protein sequence ID" value="TLH61009.1"/>
    <property type="molecule type" value="Genomic_DNA"/>
</dbReference>
<comment type="caution">
    <text evidence="1">The sequence shown here is derived from an EMBL/GenBank/DDBJ whole genome shotgun (WGS) entry which is preliminary data.</text>
</comment>
<accession>A0AA94UCK8</accession>